<reference evidence="7 8" key="1">
    <citation type="submission" date="2019-01" db="EMBL/GenBank/DDBJ databases">
        <title>A draft genome assembly of the solar-powered sea slug Elysia chlorotica.</title>
        <authorList>
            <person name="Cai H."/>
            <person name="Li Q."/>
            <person name="Fang X."/>
            <person name="Li J."/>
            <person name="Curtis N.E."/>
            <person name="Altenburger A."/>
            <person name="Shibata T."/>
            <person name="Feng M."/>
            <person name="Maeda T."/>
            <person name="Schwartz J.A."/>
            <person name="Shigenobu S."/>
            <person name="Lundholm N."/>
            <person name="Nishiyama T."/>
            <person name="Yang H."/>
            <person name="Hasebe M."/>
            <person name="Li S."/>
            <person name="Pierce S.K."/>
            <person name="Wang J."/>
        </authorList>
    </citation>
    <scope>NUCLEOTIDE SEQUENCE [LARGE SCALE GENOMIC DNA]</scope>
    <source>
        <strain evidence="7">EC2010</strain>
        <tissue evidence="7">Whole organism of an adult</tissue>
    </source>
</reference>
<accession>A0A433SZ89</accession>
<keyword evidence="4 6" id="KW-0472">Membrane</keyword>
<name>A0A433SZ89_ELYCH</name>
<feature type="compositionally biased region" description="Basic and acidic residues" evidence="5">
    <location>
        <begin position="457"/>
        <end position="470"/>
    </location>
</feature>
<dbReference type="EMBL" id="RQTK01000812">
    <property type="protein sequence ID" value="RUS74639.1"/>
    <property type="molecule type" value="Genomic_DNA"/>
</dbReference>
<keyword evidence="3 6" id="KW-1133">Transmembrane helix</keyword>
<dbReference type="Gene3D" id="1.20.1070.10">
    <property type="entry name" value="Rhodopsin 7-helix transmembrane proteins"/>
    <property type="match status" value="1"/>
</dbReference>
<proteinExistence type="predicted"/>
<gene>
    <name evidence="7" type="ORF">EGW08_017593</name>
</gene>
<evidence type="ECO:0000256" key="3">
    <source>
        <dbReference type="ARBA" id="ARBA00022989"/>
    </source>
</evidence>
<comment type="caution">
    <text evidence="7">The sequence shown here is derived from an EMBL/GenBank/DDBJ whole genome shotgun (WGS) entry which is preliminary data.</text>
</comment>
<evidence type="ECO:0000313" key="7">
    <source>
        <dbReference type="EMBL" id="RUS74639.1"/>
    </source>
</evidence>
<protein>
    <recommendedName>
        <fullName evidence="9">G-protein coupled receptors family 1 profile domain-containing protein</fullName>
    </recommendedName>
</protein>
<dbReference type="AlphaFoldDB" id="A0A433SZ89"/>
<evidence type="ECO:0000256" key="5">
    <source>
        <dbReference type="SAM" id="MobiDB-lite"/>
    </source>
</evidence>
<feature type="compositionally biased region" description="Low complexity" evidence="5">
    <location>
        <begin position="276"/>
        <end position="293"/>
    </location>
</feature>
<dbReference type="Pfam" id="PF00001">
    <property type="entry name" value="7tm_1"/>
    <property type="match status" value="1"/>
</dbReference>
<comment type="subcellular location">
    <subcellularLocation>
        <location evidence="1">Membrane</location>
    </subcellularLocation>
</comment>
<evidence type="ECO:0000256" key="1">
    <source>
        <dbReference type="ARBA" id="ARBA00004370"/>
    </source>
</evidence>
<evidence type="ECO:0000256" key="6">
    <source>
        <dbReference type="SAM" id="Phobius"/>
    </source>
</evidence>
<feature type="compositionally biased region" description="Acidic residues" evidence="5">
    <location>
        <begin position="318"/>
        <end position="331"/>
    </location>
</feature>
<dbReference type="InterPro" id="IPR000276">
    <property type="entry name" value="GPCR_Rhodpsn"/>
</dbReference>
<evidence type="ECO:0008006" key="9">
    <source>
        <dbReference type="Google" id="ProtNLM"/>
    </source>
</evidence>
<feature type="region of interest" description="Disordered" evidence="5">
    <location>
        <begin position="271"/>
        <end position="338"/>
    </location>
</feature>
<feature type="transmembrane region" description="Helical" evidence="6">
    <location>
        <begin position="58"/>
        <end position="77"/>
    </location>
</feature>
<evidence type="ECO:0000256" key="4">
    <source>
        <dbReference type="ARBA" id="ARBA00023136"/>
    </source>
</evidence>
<dbReference type="GO" id="GO:0016020">
    <property type="term" value="C:membrane"/>
    <property type="evidence" value="ECO:0007669"/>
    <property type="project" value="UniProtKB-SubCell"/>
</dbReference>
<dbReference type="Proteomes" id="UP000271974">
    <property type="component" value="Unassembled WGS sequence"/>
</dbReference>
<keyword evidence="2 6" id="KW-0812">Transmembrane</keyword>
<dbReference type="SUPFAM" id="SSF81321">
    <property type="entry name" value="Family A G protein-coupled receptor-like"/>
    <property type="match status" value="1"/>
</dbReference>
<sequence length="811" mass="91205">MEKEEDYEKEEYGERAGLGRKLWRKRRIRRKEEDYEKEEYLKICHPTKRSLNALQARNIGVGTPVLAALVAAPLLFWEGNAPKARTPFLFARYLKICHPTKRSLNALQARNIGVGTPVLAALVAAPLLFWEGNVDRRFCRIQDRYRHTLGVRIHLCSSLGFFIIIFVLVIFCYTQVSLAVRRRIQRHRENALKRKHLLQIPAFIQARTQIFVLSKNIGGEAISNVDETPGGSDPKLSKGKRKFSLFNIGSSRRLSVIAPWVKARLSLPNDATGGVNSRAASRASGASSNSSLSINHRKRKKKSISTSGMILSEKGESGADEENKESDFPDEQEAKKEYDSIRKSENGVGLNQPGGNNSGCCVIYNLPEKVIVTDTTGADIEREETFSYNERSRPIPPLFKQEHVIDFDRRSQEFQRVSDRGRTLGAAFLFADAPVRRSLEEEWELEMARVARERRISTDSALRRPSEPENGKPSTTGHALLTWIAKWRRRAFNGGQALPRNRQESFDAQICRLEETERLFPSEAETSFSNNRAHKWHGYTSVSAQSTELDEADQGLLNSLNSPFQLEVSPCTPRSSLRQIGRQKTSIEETEVAPDLEIRNTNQDRLLQVASSPRVQGGSDSNSSCLSLFDHVVCVHQADSPGRNKFSRPECPVVCADSNEANASRFNLKDFSTESITSKDKAFHHIGNGLLPQNVWNKSDSQITKGATHQFSDLFKFGKSRSLSSSKLKKSSKESKKEDFKREPRCNSCSRKVIHSVGHCDTSFVCAGLSSISPSRSLSLPERLKKIFRSQDSSDELLIEEPKHKIQVMSS</sequence>
<feature type="region of interest" description="Disordered" evidence="5">
    <location>
        <begin position="457"/>
        <end position="476"/>
    </location>
</feature>
<dbReference type="OrthoDB" id="6163051at2759"/>
<keyword evidence="8" id="KW-1185">Reference proteome</keyword>
<evidence type="ECO:0000313" key="8">
    <source>
        <dbReference type="Proteomes" id="UP000271974"/>
    </source>
</evidence>
<feature type="transmembrane region" description="Helical" evidence="6">
    <location>
        <begin position="151"/>
        <end position="176"/>
    </location>
</feature>
<dbReference type="GO" id="GO:0004930">
    <property type="term" value="F:G protein-coupled receptor activity"/>
    <property type="evidence" value="ECO:0007669"/>
    <property type="project" value="InterPro"/>
</dbReference>
<evidence type="ECO:0000256" key="2">
    <source>
        <dbReference type="ARBA" id="ARBA00022692"/>
    </source>
</evidence>
<feature type="transmembrane region" description="Helical" evidence="6">
    <location>
        <begin position="112"/>
        <end position="130"/>
    </location>
</feature>
<organism evidence="7 8">
    <name type="scientific">Elysia chlorotica</name>
    <name type="common">Eastern emerald elysia</name>
    <name type="synonym">Sea slug</name>
    <dbReference type="NCBI Taxonomy" id="188477"/>
    <lineage>
        <taxon>Eukaryota</taxon>
        <taxon>Metazoa</taxon>
        <taxon>Spiralia</taxon>
        <taxon>Lophotrochozoa</taxon>
        <taxon>Mollusca</taxon>
        <taxon>Gastropoda</taxon>
        <taxon>Heterobranchia</taxon>
        <taxon>Euthyneura</taxon>
        <taxon>Panpulmonata</taxon>
        <taxon>Sacoglossa</taxon>
        <taxon>Placobranchoidea</taxon>
        <taxon>Plakobranchidae</taxon>
        <taxon>Elysia</taxon>
    </lineage>
</organism>